<name>A0A7W6HB40_9HYPH</name>
<comment type="caution">
    <text evidence="2">The sequence shown here is derived from an EMBL/GenBank/DDBJ whole genome shotgun (WGS) entry which is preliminary data.</text>
</comment>
<keyword evidence="3" id="KW-1185">Reference proteome</keyword>
<feature type="domain" description="Uracil-DNA glycosylase-like" evidence="1">
    <location>
        <begin position="39"/>
        <end position="203"/>
    </location>
</feature>
<dbReference type="SMART" id="SM00986">
    <property type="entry name" value="UDG"/>
    <property type="match status" value="1"/>
</dbReference>
<dbReference type="SMART" id="SM00987">
    <property type="entry name" value="UreE_C"/>
    <property type="match status" value="1"/>
</dbReference>
<dbReference type="InterPro" id="IPR005122">
    <property type="entry name" value="Uracil-DNA_glycosylase-like"/>
</dbReference>
<dbReference type="InterPro" id="IPR036895">
    <property type="entry name" value="Uracil-DNA_glycosylase-like_sf"/>
</dbReference>
<protein>
    <submittedName>
        <fullName evidence="2">Uracil-DNA glycosylase</fullName>
    </submittedName>
</protein>
<dbReference type="SUPFAM" id="SSF52141">
    <property type="entry name" value="Uracil-DNA glycosylase-like"/>
    <property type="match status" value="1"/>
</dbReference>
<dbReference type="AlphaFoldDB" id="A0A7W6HB40"/>
<proteinExistence type="predicted"/>
<dbReference type="Proteomes" id="UP000588647">
    <property type="component" value="Unassembled WGS sequence"/>
</dbReference>
<dbReference type="EMBL" id="JACIEM010000001">
    <property type="protein sequence ID" value="MBB4001960.1"/>
    <property type="molecule type" value="Genomic_DNA"/>
</dbReference>
<dbReference type="PANTHER" id="PTHR42160:SF1">
    <property type="entry name" value="URACIL-DNA GLYCOSYLASE SUPERFAMILY PROTEIN"/>
    <property type="match status" value="1"/>
</dbReference>
<evidence type="ECO:0000313" key="3">
    <source>
        <dbReference type="Proteomes" id="UP000588647"/>
    </source>
</evidence>
<dbReference type="InterPro" id="IPR047124">
    <property type="entry name" value="HI_0220.2"/>
</dbReference>
<evidence type="ECO:0000313" key="2">
    <source>
        <dbReference type="EMBL" id="MBB4001960.1"/>
    </source>
</evidence>
<dbReference type="Gene3D" id="3.40.470.10">
    <property type="entry name" value="Uracil-DNA glycosylase-like domain"/>
    <property type="match status" value="1"/>
</dbReference>
<organism evidence="2 3">
    <name type="scientific">Aurantimonas endophytica</name>
    <dbReference type="NCBI Taxonomy" id="1522175"/>
    <lineage>
        <taxon>Bacteria</taxon>
        <taxon>Pseudomonadati</taxon>
        <taxon>Pseudomonadota</taxon>
        <taxon>Alphaproteobacteria</taxon>
        <taxon>Hyphomicrobiales</taxon>
        <taxon>Aurantimonadaceae</taxon>
        <taxon>Aurantimonas</taxon>
    </lineage>
</organism>
<dbReference type="CDD" id="cd10033">
    <property type="entry name" value="UDG_like"/>
    <property type="match status" value="1"/>
</dbReference>
<dbReference type="RefSeq" id="WP_246367588.1">
    <property type="nucleotide sequence ID" value="NZ_JAAAMM010000001.1"/>
</dbReference>
<evidence type="ECO:0000259" key="1">
    <source>
        <dbReference type="SMART" id="SM00986"/>
    </source>
</evidence>
<gene>
    <name evidence="2" type="ORF">GGR03_001007</name>
</gene>
<dbReference type="Pfam" id="PF03167">
    <property type="entry name" value="UDG"/>
    <property type="match status" value="1"/>
</dbReference>
<accession>A0A7W6HB40</accession>
<dbReference type="PANTHER" id="PTHR42160">
    <property type="entry name" value="URACIL-DNA GLYCOSYLASE SUPERFAMILY PROTEIN"/>
    <property type="match status" value="1"/>
</dbReference>
<sequence length="210" mass="23283">MTESAFPQTPEALYGTIRGCRICRDAPLGAPLPIEPNPILVVSSTARLVIASQAPGNIADRTTIPFNDPSGTRLRQWLGIGRDIFYDPARLAIVPMGFCFPGNDAKGGDLPPRRECRVTWHELVMASMPQVELVLAIGLHAQRFHIVEGAGASLTETVADWRKILAGRGRYAPVLPMPHPSWRNTPWLKRHPWFDAELVPELQRRVAELV</sequence>
<reference evidence="2 3" key="1">
    <citation type="submission" date="2020-08" db="EMBL/GenBank/DDBJ databases">
        <title>Genomic Encyclopedia of Type Strains, Phase IV (KMG-IV): sequencing the most valuable type-strain genomes for metagenomic binning, comparative biology and taxonomic classification.</title>
        <authorList>
            <person name="Goeker M."/>
        </authorList>
    </citation>
    <scope>NUCLEOTIDE SEQUENCE [LARGE SCALE GENOMIC DNA]</scope>
    <source>
        <strain evidence="2 3">DSM 103570</strain>
    </source>
</reference>